<feature type="chain" id="PRO_5043807768" description="Protein kinase domain-containing protein" evidence="3">
    <location>
        <begin position="25"/>
        <end position="883"/>
    </location>
</feature>
<dbReference type="InterPro" id="IPR000719">
    <property type="entry name" value="Prot_kinase_dom"/>
</dbReference>
<dbReference type="AlphaFoldDB" id="A0AAV1IHE6"/>
<dbReference type="Pfam" id="PF07714">
    <property type="entry name" value="PK_Tyr_Ser-Thr"/>
    <property type="match status" value="1"/>
</dbReference>
<dbReference type="InterPro" id="IPR051681">
    <property type="entry name" value="Ser/Thr_Kinases-Pseudokinases"/>
</dbReference>
<dbReference type="PROSITE" id="PS00109">
    <property type="entry name" value="PROTEIN_KINASE_TYR"/>
    <property type="match status" value="1"/>
</dbReference>
<proteinExistence type="predicted"/>
<keyword evidence="6" id="KW-1185">Reference proteome</keyword>
<dbReference type="GO" id="GO:0004674">
    <property type="term" value="F:protein serine/threonine kinase activity"/>
    <property type="evidence" value="ECO:0007669"/>
    <property type="project" value="TreeGrafter"/>
</dbReference>
<feature type="signal peptide" evidence="3">
    <location>
        <begin position="1"/>
        <end position="24"/>
    </location>
</feature>
<dbReference type="InterPro" id="IPR008266">
    <property type="entry name" value="Tyr_kinase_AS"/>
</dbReference>
<protein>
    <recommendedName>
        <fullName evidence="4">Protein kinase domain-containing protein</fullName>
    </recommendedName>
</protein>
<dbReference type="InterPro" id="IPR011009">
    <property type="entry name" value="Kinase-like_dom_sf"/>
</dbReference>
<dbReference type="EMBL" id="CAUYUE010000012">
    <property type="protein sequence ID" value="CAK0785419.1"/>
    <property type="molecule type" value="Genomic_DNA"/>
</dbReference>
<keyword evidence="2" id="KW-0472">Membrane</keyword>
<evidence type="ECO:0000256" key="3">
    <source>
        <dbReference type="SAM" id="SignalP"/>
    </source>
</evidence>
<feature type="region of interest" description="Disordered" evidence="1">
    <location>
        <begin position="842"/>
        <end position="883"/>
    </location>
</feature>
<feature type="region of interest" description="Disordered" evidence="1">
    <location>
        <begin position="801"/>
        <end position="825"/>
    </location>
</feature>
<reference evidence="5 6" key="1">
    <citation type="submission" date="2023-10" db="EMBL/GenBank/DDBJ databases">
        <authorList>
            <person name="Maclean D."/>
            <person name="Macfadyen A."/>
        </authorList>
    </citation>
    <scope>NUCLEOTIDE SEQUENCE [LARGE SCALE GENOMIC DNA]</scope>
</reference>
<feature type="compositionally biased region" description="Polar residues" evidence="1">
    <location>
        <begin position="411"/>
        <end position="438"/>
    </location>
</feature>
<evidence type="ECO:0000313" key="6">
    <source>
        <dbReference type="Proteomes" id="UP001314263"/>
    </source>
</evidence>
<feature type="domain" description="Protein kinase" evidence="4">
    <location>
        <begin position="467"/>
        <end position="709"/>
    </location>
</feature>
<dbReference type="PANTHER" id="PTHR44329">
    <property type="entry name" value="SERINE/THREONINE-PROTEIN KINASE TNNI3K-RELATED"/>
    <property type="match status" value="1"/>
</dbReference>
<evidence type="ECO:0000256" key="1">
    <source>
        <dbReference type="SAM" id="MobiDB-lite"/>
    </source>
</evidence>
<dbReference type="InterPro" id="IPR001245">
    <property type="entry name" value="Ser-Thr/Tyr_kinase_cat_dom"/>
</dbReference>
<gene>
    <name evidence="5" type="ORF">CVIRNUC_008628</name>
</gene>
<feature type="region of interest" description="Disordered" evidence="1">
    <location>
        <begin position="401"/>
        <end position="446"/>
    </location>
</feature>
<accession>A0AAV1IHE6</accession>
<evidence type="ECO:0000259" key="4">
    <source>
        <dbReference type="PROSITE" id="PS50011"/>
    </source>
</evidence>
<dbReference type="Gene3D" id="1.10.510.10">
    <property type="entry name" value="Transferase(Phosphotransferase) domain 1"/>
    <property type="match status" value="1"/>
</dbReference>
<keyword evidence="3" id="KW-0732">Signal</keyword>
<dbReference type="PROSITE" id="PS50011">
    <property type="entry name" value="PROTEIN_KINASE_DOM"/>
    <property type="match status" value="1"/>
</dbReference>
<dbReference type="GO" id="GO:0005524">
    <property type="term" value="F:ATP binding"/>
    <property type="evidence" value="ECO:0007669"/>
    <property type="project" value="InterPro"/>
</dbReference>
<keyword evidence="2" id="KW-1133">Transmembrane helix</keyword>
<name>A0AAV1IHE6_9CHLO</name>
<keyword evidence="2" id="KW-0812">Transmembrane</keyword>
<comment type="caution">
    <text evidence="5">The sequence shown here is derived from an EMBL/GenBank/DDBJ whole genome shotgun (WGS) entry which is preliminary data.</text>
</comment>
<organism evidence="5 6">
    <name type="scientific">Coccomyxa viridis</name>
    <dbReference type="NCBI Taxonomy" id="1274662"/>
    <lineage>
        <taxon>Eukaryota</taxon>
        <taxon>Viridiplantae</taxon>
        <taxon>Chlorophyta</taxon>
        <taxon>core chlorophytes</taxon>
        <taxon>Trebouxiophyceae</taxon>
        <taxon>Trebouxiophyceae incertae sedis</taxon>
        <taxon>Coccomyxaceae</taxon>
        <taxon>Coccomyxa</taxon>
    </lineage>
</organism>
<evidence type="ECO:0000313" key="5">
    <source>
        <dbReference type="EMBL" id="CAK0785419.1"/>
    </source>
</evidence>
<dbReference type="SUPFAM" id="SSF56112">
    <property type="entry name" value="Protein kinase-like (PK-like)"/>
    <property type="match status" value="1"/>
</dbReference>
<sequence>MNNTDTLSLLQCLLIASWYLGFLAADVAPAAGQGSGSIPSGASGFFPLKLRDYAPEYFQTTGSDSGKVILALRTVERWVGEEAQVLRSAYLSNSLPPTQRDFLGYNVSYEVLNVSHSTPAQTFTDGRPGSEGLQSPFNRSQTIETYRSIDIAYQVFWTIYSSYREEVQHFNATIVQQNFIEKFRELKDIRIWENWYLRTDIYPQAAPIIAHLPLGYAQGFTIAIQLTGALLVPFVVEMETLFLTALFRPLDEQLFISQLTVIQVNQSAGAVDLVNVSMSGVFGSPMTDVAQVFSSVLCNSSCTQASGSRFAATFLRENLTLTTAHLLSVKPDGSSLQAQAAAMGFPSVQPSSATVAASYLPLTNDVLGPAVGSIVGFCSFAALTIGLIYWLVQRRRHRAKTNGAKDALMSQELSPRTSRTSEATQDSTATVASRQTSSSGGGSFKGMQKWSVPSMFAEDIEVCRQANGAPVELGRGGFCRVLKGVHGGIREVALKMLLDVKNPHKKLENFTKELELLKTLNFDSRIVQLYGACILEGCPVLVLEFMAGGDLSAAMSDDKSGCLKWYSKGQHIAMDVVRGLAYLHKCKCLHGDLTCRNILLNEDRSVAKIGDLGLSKMVQSTITELALGGTLAFAAPEVLLNMRCNEKADMFSFAVVLWTICTQEVPIRGHLRTLRVPEECPVAIAQLIDDCLENPPKERPTARQAHDIIKRCLTSLPSSPPQEGLDATALNAAAEHCRGLLGDEGVQQGAMLSRDCTPHSSEGVGKRWQSVAGCRLSSLAPHDLHAESAVTRIMPRELSSSSSSIHMARPNPFDQHCDFESSSMHSRGALVPERSVLHSSISAPAKDGAHPRSSDPLRLQGIDCGTCKTPSEQGSSSSGIARS</sequence>
<dbReference type="Proteomes" id="UP001314263">
    <property type="component" value="Unassembled WGS sequence"/>
</dbReference>
<feature type="compositionally biased region" description="Polar residues" evidence="1">
    <location>
        <begin position="868"/>
        <end position="883"/>
    </location>
</feature>
<feature type="transmembrane region" description="Helical" evidence="2">
    <location>
        <begin position="370"/>
        <end position="392"/>
    </location>
</feature>
<evidence type="ECO:0000256" key="2">
    <source>
        <dbReference type="SAM" id="Phobius"/>
    </source>
</evidence>